<evidence type="ECO:0008006" key="3">
    <source>
        <dbReference type="Google" id="ProtNLM"/>
    </source>
</evidence>
<dbReference type="Proteomes" id="UP001259982">
    <property type="component" value="Unassembled WGS sequence"/>
</dbReference>
<comment type="caution">
    <text evidence="1">The sequence shown here is derived from an EMBL/GenBank/DDBJ whole genome shotgun (WGS) entry which is preliminary data.</text>
</comment>
<name>A0ABU3B6Y5_9GAMM</name>
<dbReference type="RefSeq" id="WP_311658302.1">
    <property type="nucleotide sequence ID" value="NZ_JAVRHY010000005.1"/>
</dbReference>
<dbReference type="EMBL" id="JAVRHY010000005">
    <property type="protein sequence ID" value="MDT0618220.1"/>
    <property type="molecule type" value="Genomic_DNA"/>
</dbReference>
<gene>
    <name evidence="1" type="ORF">RM531_07015</name>
</gene>
<protein>
    <recommendedName>
        <fullName evidence="3">Flagellar protein FlgN</fullName>
    </recommendedName>
</protein>
<evidence type="ECO:0000313" key="1">
    <source>
        <dbReference type="EMBL" id="MDT0618220.1"/>
    </source>
</evidence>
<organism evidence="1 2">
    <name type="scientific">Spectribacter acetivorans</name>
    <dbReference type="NCBI Taxonomy" id="3075603"/>
    <lineage>
        <taxon>Bacteria</taxon>
        <taxon>Pseudomonadati</taxon>
        <taxon>Pseudomonadota</taxon>
        <taxon>Gammaproteobacteria</taxon>
        <taxon>Salinisphaerales</taxon>
        <taxon>Salinisphaeraceae</taxon>
        <taxon>Spectribacter</taxon>
    </lineage>
</organism>
<sequence length="150" mass="16214">MSHSSLHRRQLAEVLALTRHCHRQLRAQQQALQIRDYSGLMESSRELERISTRLGREYETFLAGTGHRDLAALMATAASGISQAALHRLQRAAARCADLNLANAALVSTRAGRLSRLTRELHQADGGGLYTGGGRPGADAVMACRSLGQA</sequence>
<keyword evidence="2" id="KW-1185">Reference proteome</keyword>
<reference evidence="1 2" key="1">
    <citation type="submission" date="2023-09" db="EMBL/GenBank/DDBJ databases">
        <authorList>
            <person name="Rey-Velasco X."/>
        </authorList>
    </citation>
    <scope>NUCLEOTIDE SEQUENCE [LARGE SCALE GENOMIC DNA]</scope>
    <source>
        <strain evidence="1 2">P385</strain>
    </source>
</reference>
<proteinExistence type="predicted"/>
<accession>A0ABU3B6Y5</accession>
<evidence type="ECO:0000313" key="2">
    <source>
        <dbReference type="Proteomes" id="UP001259982"/>
    </source>
</evidence>